<evidence type="ECO:0000313" key="2">
    <source>
        <dbReference type="WBParaSite" id="ACRNAN_Path_808.g3062.t1"/>
    </source>
</evidence>
<dbReference type="WBParaSite" id="ACRNAN_Path_808.g3062.t1">
    <property type="protein sequence ID" value="ACRNAN_Path_808.g3062.t1"/>
    <property type="gene ID" value="ACRNAN_Path_808.g3062"/>
</dbReference>
<accession>A0A914CD82</accession>
<name>A0A914CD82_9BILA</name>
<protein>
    <submittedName>
        <fullName evidence="2">Uncharacterized protein</fullName>
    </submittedName>
</protein>
<organism evidence="1 2">
    <name type="scientific">Acrobeloides nanus</name>
    <dbReference type="NCBI Taxonomy" id="290746"/>
    <lineage>
        <taxon>Eukaryota</taxon>
        <taxon>Metazoa</taxon>
        <taxon>Ecdysozoa</taxon>
        <taxon>Nematoda</taxon>
        <taxon>Chromadorea</taxon>
        <taxon>Rhabditida</taxon>
        <taxon>Tylenchina</taxon>
        <taxon>Cephalobomorpha</taxon>
        <taxon>Cephaloboidea</taxon>
        <taxon>Cephalobidae</taxon>
        <taxon>Acrobeloides</taxon>
    </lineage>
</organism>
<evidence type="ECO:0000313" key="1">
    <source>
        <dbReference type="Proteomes" id="UP000887540"/>
    </source>
</evidence>
<dbReference type="AlphaFoldDB" id="A0A914CD82"/>
<proteinExistence type="predicted"/>
<sequence length="114" mass="12132">MRTNPNEPLPGIFETTSILSTTTTSPAISTTTTSTTTSTTTTTTTSCTCNQAQIENPNNAVAAVTPNQATPDQSSYTCGTFVIYNCTSPDTRTPCYTRTNSENACLTLIQGRYV</sequence>
<dbReference type="Proteomes" id="UP000887540">
    <property type="component" value="Unplaced"/>
</dbReference>
<reference evidence="2" key="1">
    <citation type="submission" date="2022-11" db="UniProtKB">
        <authorList>
            <consortium name="WormBaseParasite"/>
        </authorList>
    </citation>
    <scope>IDENTIFICATION</scope>
</reference>
<keyword evidence="1" id="KW-1185">Reference proteome</keyword>